<dbReference type="Proteomes" id="UP000694392">
    <property type="component" value="Unplaced"/>
</dbReference>
<dbReference type="Gene3D" id="1.50.10.20">
    <property type="match status" value="1"/>
</dbReference>
<evidence type="ECO:0000259" key="1">
    <source>
        <dbReference type="Pfam" id="PF07678"/>
    </source>
</evidence>
<dbReference type="InterPro" id="IPR050473">
    <property type="entry name" value="A2M/Complement_sys"/>
</dbReference>
<dbReference type="PANTHER" id="PTHR11412">
    <property type="entry name" value="MACROGLOBULIN / COMPLEMENT"/>
    <property type="match status" value="1"/>
</dbReference>
<feature type="domain" description="Alpha-macroglobulin-like TED" evidence="1">
    <location>
        <begin position="6"/>
        <end position="80"/>
    </location>
</feature>
<dbReference type="SUPFAM" id="SSF48239">
    <property type="entry name" value="Terpenoid cyclases/Protein prenyltransferases"/>
    <property type="match status" value="1"/>
</dbReference>
<organism evidence="2 3">
    <name type="scientific">Sphenodon punctatus</name>
    <name type="common">Tuatara</name>
    <name type="synonym">Hatteria punctata</name>
    <dbReference type="NCBI Taxonomy" id="8508"/>
    <lineage>
        <taxon>Eukaryota</taxon>
        <taxon>Metazoa</taxon>
        <taxon>Chordata</taxon>
        <taxon>Craniata</taxon>
        <taxon>Vertebrata</taxon>
        <taxon>Euteleostomi</taxon>
        <taxon>Lepidosauria</taxon>
        <taxon>Sphenodontia</taxon>
        <taxon>Sphenodontidae</taxon>
        <taxon>Sphenodon</taxon>
    </lineage>
</organism>
<dbReference type="GO" id="GO:0006956">
    <property type="term" value="P:complement activation"/>
    <property type="evidence" value="ECO:0007669"/>
    <property type="project" value="TreeGrafter"/>
</dbReference>
<dbReference type="GeneTree" id="ENSGT00940000155739"/>
<dbReference type="GO" id="GO:0005615">
    <property type="term" value="C:extracellular space"/>
    <property type="evidence" value="ECO:0007669"/>
    <property type="project" value="InterPro"/>
</dbReference>
<sequence length="89" mass="9555">APPPRLTAFVVKVLSLTREYQEVDDAGIRGSVQWLLGKQRPDGSFHDPHPVLHRDMQGGVGGLHGGVSLTAFVTIALKQALVAFKGVEL</sequence>
<dbReference type="InterPro" id="IPR011626">
    <property type="entry name" value="Alpha-macroglobulin_TED"/>
</dbReference>
<reference evidence="2" key="1">
    <citation type="submission" date="2025-08" db="UniProtKB">
        <authorList>
            <consortium name="Ensembl"/>
        </authorList>
    </citation>
    <scope>IDENTIFICATION</scope>
</reference>
<dbReference type="AlphaFoldDB" id="A0A8D0GF27"/>
<keyword evidence="3" id="KW-1185">Reference proteome</keyword>
<accession>A0A8D0GF27</accession>
<proteinExistence type="predicted"/>
<dbReference type="PANTHER" id="PTHR11412:SF86">
    <property type="entry name" value="COMPLEMENT C4-A-RELATED"/>
    <property type="match status" value="1"/>
</dbReference>
<dbReference type="InterPro" id="IPR008930">
    <property type="entry name" value="Terpenoid_cyclase/PrenylTrfase"/>
</dbReference>
<name>A0A8D0GF27_SPHPU</name>
<protein>
    <recommendedName>
        <fullName evidence="1">Alpha-macroglobulin-like TED domain-containing protein</fullName>
    </recommendedName>
</protein>
<evidence type="ECO:0000313" key="3">
    <source>
        <dbReference type="Proteomes" id="UP000694392"/>
    </source>
</evidence>
<reference evidence="2" key="2">
    <citation type="submission" date="2025-09" db="UniProtKB">
        <authorList>
            <consortium name="Ensembl"/>
        </authorList>
    </citation>
    <scope>IDENTIFICATION</scope>
</reference>
<dbReference type="Pfam" id="PF07678">
    <property type="entry name" value="TED_complement"/>
    <property type="match status" value="1"/>
</dbReference>
<dbReference type="Ensembl" id="ENSSPUT00000004332.1">
    <property type="protein sequence ID" value="ENSSPUP00000004077.1"/>
    <property type="gene ID" value="ENSSPUG00000003154.1"/>
</dbReference>
<evidence type="ECO:0000313" key="2">
    <source>
        <dbReference type="Ensembl" id="ENSSPUP00000004077.1"/>
    </source>
</evidence>